<keyword evidence="4 10" id="KW-0677">Repeat</keyword>
<feature type="domain" description="4Fe-4S ferredoxin-type" evidence="11">
    <location>
        <begin position="163"/>
        <end position="192"/>
    </location>
</feature>
<dbReference type="RefSeq" id="WP_073022339.1">
    <property type="nucleotide sequence ID" value="NZ_FQXU01000016.1"/>
</dbReference>
<keyword evidence="9 10" id="KW-0472">Membrane</keyword>
<dbReference type="PANTHER" id="PTHR43560">
    <property type="entry name" value="ION-TRANSLOCATING OXIDOREDUCTASE COMPLEX SUBUNIT B"/>
    <property type="match status" value="1"/>
</dbReference>
<evidence type="ECO:0000256" key="5">
    <source>
        <dbReference type="ARBA" id="ARBA00022967"/>
    </source>
</evidence>
<comment type="subcellular location">
    <subcellularLocation>
        <location evidence="10">Cell membrane</location>
    </subcellularLocation>
</comment>
<keyword evidence="1 10" id="KW-0813">Transport</keyword>
<keyword evidence="8 10" id="KW-0411">Iron-sulfur</keyword>
<feature type="binding site" evidence="10">
    <location>
        <position position="149"/>
    </location>
    <ligand>
        <name>[4Fe-4S] cluster</name>
        <dbReference type="ChEBI" id="CHEBI:49883"/>
        <label>2</label>
    </ligand>
</feature>
<dbReference type="AlphaFoldDB" id="A0A1M6C6H6"/>
<keyword evidence="6 10" id="KW-0249">Electron transport</keyword>
<feature type="binding site" evidence="10">
    <location>
        <position position="153"/>
    </location>
    <ligand>
        <name>[4Fe-4S] cluster</name>
        <dbReference type="ChEBI" id="CHEBI:49883"/>
        <label>3</label>
    </ligand>
</feature>
<dbReference type="InterPro" id="IPR017900">
    <property type="entry name" value="4Fe4S_Fe_S_CS"/>
</dbReference>
<feature type="domain" description="4Fe-4S" evidence="12">
    <location>
        <begin position="33"/>
        <end position="92"/>
    </location>
</feature>
<evidence type="ECO:0000256" key="3">
    <source>
        <dbReference type="ARBA" id="ARBA00022723"/>
    </source>
</evidence>
<dbReference type="PROSITE" id="PS51379">
    <property type="entry name" value="4FE4S_FER_2"/>
    <property type="match status" value="3"/>
</dbReference>
<dbReference type="Pfam" id="PF00037">
    <property type="entry name" value="Fer4"/>
    <property type="match status" value="2"/>
</dbReference>
<dbReference type="SUPFAM" id="SSF54862">
    <property type="entry name" value="4Fe-4S ferredoxins"/>
    <property type="match status" value="1"/>
</dbReference>
<feature type="binding site" evidence="10">
    <location>
        <position position="53"/>
    </location>
    <ligand>
        <name>[4Fe-4S] cluster</name>
        <dbReference type="ChEBI" id="CHEBI:49883"/>
        <label>1</label>
    </ligand>
</feature>
<evidence type="ECO:0000256" key="4">
    <source>
        <dbReference type="ARBA" id="ARBA00022737"/>
    </source>
</evidence>
<protein>
    <recommendedName>
        <fullName evidence="10">Ion-translocating oxidoreductase complex subunit B</fullName>
        <ecNumber evidence="10">7.-.-.-</ecNumber>
    </recommendedName>
    <alternativeName>
        <fullName evidence="10">Rnf electron transport complex subunit B</fullName>
    </alternativeName>
</protein>
<dbReference type="InterPro" id="IPR010207">
    <property type="entry name" value="Elect_transpt_cplx_RnfB/RsxB"/>
</dbReference>
<keyword evidence="2 10" id="KW-0004">4Fe-4S</keyword>
<dbReference type="PANTHER" id="PTHR43560:SF1">
    <property type="entry name" value="ION-TRANSLOCATING OXIDOREDUCTASE COMPLEX SUBUNIT B"/>
    <property type="match status" value="1"/>
</dbReference>
<evidence type="ECO:0000256" key="1">
    <source>
        <dbReference type="ARBA" id="ARBA00022448"/>
    </source>
</evidence>
<comment type="cofactor">
    <cofactor evidence="10">
        <name>[4Fe-4S] cluster</name>
        <dbReference type="ChEBI" id="CHEBI:49883"/>
    </cofactor>
    <text evidence="10">Binds 3 [4Fe-4S] clusters.</text>
</comment>
<evidence type="ECO:0000256" key="6">
    <source>
        <dbReference type="ARBA" id="ARBA00022982"/>
    </source>
</evidence>
<feature type="binding site" evidence="10">
    <location>
        <position position="143"/>
    </location>
    <ligand>
        <name>[4Fe-4S] cluster</name>
        <dbReference type="ChEBI" id="CHEBI:49883"/>
        <label>2</label>
    </ligand>
</feature>
<dbReference type="PROSITE" id="PS51656">
    <property type="entry name" value="4FE4S"/>
    <property type="match status" value="1"/>
</dbReference>
<dbReference type="Proteomes" id="UP000184241">
    <property type="component" value="Unassembled WGS sequence"/>
</dbReference>
<keyword evidence="3 10" id="KW-0479">Metal-binding</keyword>
<evidence type="ECO:0000313" key="13">
    <source>
        <dbReference type="EMBL" id="SHI56318.1"/>
    </source>
</evidence>
<evidence type="ECO:0000259" key="12">
    <source>
        <dbReference type="PROSITE" id="PS51656"/>
    </source>
</evidence>
<evidence type="ECO:0000256" key="10">
    <source>
        <dbReference type="HAMAP-Rule" id="MF_00463"/>
    </source>
</evidence>
<comment type="subunit">
    <text evidence="10">The complex is composed of six subunits: RnfA, RnfB, RnfC, RnfD, RnfE and RnfG.</text>
</comment>
<sequence>MDINILYAALSLGVLGIIFGTALGYASDKFAVEVDPRVPKVREALPGANCGGCGFPGCDAFSEAVVSGEAPVNGCTVGGIKVANALGEILGVKVEKVEKKVAFVNCNGNCSNKKIQLDTAGYTNCVDAHENWDKIASGCSYSCLGLGTCVNVCKFGALDIVDGIAKVNEEKCVNCGACIKACPKGLIESIPENKKVRVACSSKDVGKIVRTNCSVGCIGCKICEKNCPHDAVHVNDLLAKVDYDKCVNCGICVEKCPTKAIRRVG</sequence>
<dbReference type="EMBL" id="FQXU01000016">
    <property type="protein sequence ID" value="SHI56318.1"/>
    <property type="molecule type" value="Genomic_DNA"/>
</dbReference>
<dbReference type="InterPro" id="IPR007202">
    <property type="entry name" value="4Fe-4S_dom"/>
</dbReference>
<dbReference type="Pfam" id="PF12800">
    <property type="entry name" value="Fer4_4"/>
    <property type="match status" value="1"/>
</dbReference>
<feature type="binding site" evidence="10">
    <location>
        <position position="182"/>
    </location>
    <ligand>
        <name>[4Fe-4S] cluster</name>
        <dbReference type="ChEBI" id="CHEBI:49883"/>
        <label>2</label>
    </ligand>
</feature>
<dbReference type="HAMAP" id="MF_00463">
    <property type="entry name" value="RsxB_RnfB"/>
    <property type="match status" value="1"/>
</dbReference>
<feature type="region of interest" description="Hydrophobic" evidence="10">
    <location>
        <begin position="1"/>
        <end position="27"/>
    </location>
</feature>
<dbReference type="GO" id="GO:0051539">
    <property type="term" value="F:4 iron, 4 sulfur cluster binding"/>
    <property type="evidence" value="ECO:0007669"/>
    <property type="project" value="UniProtKB-UniRule"/>
</dbReference>
<dbReference type="Gene3D" id="3.30.70.20">
    <property type="match status" value="2"/>
</dbReference>
<accession>A0A1M6C6H6</accession>
<name>A0A1M6C6H6_9CLOT</name>
<gene>
    <name evidence="10" type="primary">rnfB</name>
    <name evidence="13" type="ORF">SAMN02745941_03996</name>
</gene>
<dbReference type="EC" id="7.-.-.-" evidence="10"/>
<dbReference type="Pfam" id="PF04060">
    <property type="entry name" value="FeS"/>
    <property type="match status" value="1"/>
</dbReference>
<evidence type="ECO:0000313" key="14">
    <source>
        <dbReference type="Proteomes" id="UP000184241"/>
    </source>
</evidence>
<dbReference type="CDD" id="cd10549">
    <property type="entry name" value="MtMvhB_like"/>
    <property type="match status" value="1"/>
</dbReference>
<dbReference type="GO" id="GO:0046872">
    <property type="term" value="F:metal ion binding"/>
    <property type="evidence" value="ECO:0007669"/>
    <property type="project" value="UniProtKB-KW"/>
</dbReference>
<dbReference type="InterPro" id="IPR011005">
    <property type="entry name" value="Dihydropteroate_synth-like_sf"/>
</dbReference>
<feature type="binding site" evidence="10">
    <location>
        <position position="58"/>
    </location>
    <ligand>
        <name>[4Fe-4S] cluster</name>
        <dbReference type="ChEBI" id="CHEBI:49883"/>
        <label>1</label>
    </ligand>
</feature>
<dbReference type="InterPro" id="IPR050395">
    <property type="entry name" value="4Fe4S_Ferredoxin_RnfB"/>
</dbReference>
<dbReference type="GO" id="GO:0009055">
    <property type="term" value="F:electron transfer activity"/>
    <property type="evidence" value="ECO:0007669"/>
    <property type="project" value="InterPro"/>
</dbReference>
<evidence type="ECO:0000256" key="2">
    <source>
        <dbReference type="ARBA" id="ARBA00022485"/>
    </source>
</evidence>
<dbReference type="GO" id="GO:0005886">
    <property type="term" value="C:plasma membrane"/>
    <property type="evidence" value="ECO:0007669"/>
    <property type="project" value="UniProtKB-SubCell"/>
</dbReference>
<comment type="function">
    <text evidence="10">Part of a membrane-bound complex that couples electron transfer with translocation of ions across the membrane.</text>
</comment>
<feature type="binding site" evidence="10">
    <location>
        <position position="175"/>
    </location>
    <ligand>
        <name>[4Fe-4S] cluster</name>
        <dbReference type="ChEBI" id="CHEBI:49883"/>
        <label>3</label>
    </ligand>
</feature>
<feature type="binding site" evidence="10">
    <location>
        <position position="75"/>
    </location>
    <ligand>
        <name>[4Fe-4S] cluster</name>
        <dbReference type="ChEBI" id="CHEBI:49883"/>
        <label>1</label>
    </ligand>
</feature>
<organism evidence="13 14">
    <name type="scientific">Clostridium intestinale DSM 6191</name>
    <dbReference type="NCBI Taxonomy" id="1121320"/>
    <lineage>
        <taxon>Bacteria</taxon>
        <taxon>Bacillati</taxon>
        <taxon>Bacillota</taxon>
        <taxon>Clostridia</taxon>
        <taxon>Eubacteriales</taxon>
        <taxon>Clostridiaceae</taxon>
        <taxon>Clostridium</taxon>
    </lineage>
</organism>
<feature type="binding site" evidence="10">
    <location>
        <position position="178"/>
    </location>
    <ligand>
        <name>[4Fe-4S] cluster</name>
        <dbReference type="ChEBI" id="CHEBI:49883"/>
        <label>3</label>
    </ligand>
</feature>
<feature type="binding site" evidence="10">
    <location>
        <position position="139"/>
    </location>
    <ligand>
        <name>[4Fe-4S] cluster</name>
        <dbReference type="ChEBI" id="CHEBI:49883"/>
        <label>2</label>
    </ligand>
</feature>
<feature type="domain" description="4Fe-4S ferredoxin-type" evidence="11">
    <location>
        <begin position="237"/>
        <end position="265"/>
    </location>
</feature>
<evidence type="ECO:0000256" key="7">
    <source>
        <dbReference type="ARBA" id="ARBA00023004"/>
    </source>
</evidence>
<dbReference type="InterPro" id="IPR017896">
    <property type="entry name" value="4Fe4S_Fe-S-bd"/>
</dbReference>
<evidence type="ECO:0000256" key="8">
    <source>
        <dbReference type="ARBA" id="ARBA00023014"/>
    </source>
</evidence>
<dbReference type="PROSITE" id="PS00198">
    <property type="entry name" value="4FE4S_FER_1"/>
    <property type="match status" value="2"/>
</dbReference>
<evidence type="ECO:0000259" key="11">
    <source>
        <dbReference type="PROSITE" id="PS51379"/>
    </source>
</evidence>
<keyword evidence="5 10" id="KW-1278">Translocase</keyword>
<dbReference type="Gene3D" id="3.20.20.20">
    <property type="entry name" value="Dihydropteroate synthase-like"/>
    <property type="match status" value="1"/>
</dbReference>
<evidence type="ECO:0000256" key="9">
    <source>
        <dbReference type="ARBA" id="ARBA00023136"/>
    </source>
</evidence>
<comment type="caution">
    <text evidence="10">Lacks conserved residue(s) required for the propagation of feature annotation.</text>
</comment>
<feature type="binding site" evidence="10">
    <location>
        <position position="172"/>
    </location>
    <ligand>
        <name>[4Fe-4S] cluster</name>
        <dbReference type="ChEBI" id="CHEBI:49883"/>
        <label>3</label>
    </ligand>
</feature>
<feature type="domain" description="4Fe-4S ferredoxin-type" evidence="11">
    <location>
        <begin position="207"/>
        <end position="236"/>
    </location>
</feature>
<comment type="similarity">
    <text evidence="10">Belongs to the 4Fe4S bacterial-type ferredoxin family. RnfB subfamily.</text>
</comment>
<keyword evidence="10" id="KW-1003">Cell membrane</keyword>
<reference evidence="13 14" key="1">
    <citation type="submission" date="2016-11" db="EMBL/GenBank/DDBJ databases">
        <authorList>
            <person name="Jaros S."/>
            <person name="Januszkiewicz K."/>
            <person name="Wedrychowicz H."/>
        </authorList>
    </citation>
    <scope>NUCLEOTIDE SEQUENCE [LARGE SCALE GENOMIC DNA]</scope>
    <source>
        <strain evidence="13 14">DSM 6191</strain>
    </source>
</reference>
<keyword evidence="7 10" id="KW-0408">Iron</keyword>
<feature type="binding site" evidence="10">
    <location>
        <position position="50"/>
    </location>
    <ligand>
        <name>[4Fe-4S] cluster</name>
        <dbReference type="ChEBI" id="CHEBI:49883"/>
        <label>1</label>
    </ligand>
</feature>
<dbReference type="NCBIfam" id="TIGR01944">
    <property type="entry name" value="rnfB"/>
    <property type="match status" value="1"/>
</dbReference>
<dbReference type="GO" id="GO:0022900">
    <property type="term" value="P:electron transport chain"/>
    <property type="evidence" value="ECO:0007669"/>
    <property type="project" value="UniProtKB-UniRule"/>
</dbReference>
<proteinExistence type="inferred from homology"/>